<comment type="function">
    <text evidence="13">Transaminase involved in tyrosine breakdown. Converts tyrosine to p-hydroxyphenylpyruvate.</text>
</comment>
<dbReference type="InterPro" id="IPR004839">
    <property type="entry name" value="Aminotransferase_I/II_large"/>
</dbReference>
<evidence type="ECO:0000256" key="15">
    <source>
        <dbReference type="SAM" id="Phobius"/>
    </source>
</evidence>
<dbReference type="GeneTree" id="ENSGT00940000156704"/>
<dbReference type="InterPro" id="IPR005958">
    <property type="entry name" value="TyrNic_aminoTrfase"/>
</dbReference>
<dbReference type="CDD" id="cd00609">
    <property type="entry name" value="AAT_like"/>
    <property type="match status" value="1"/>
</dbReference>
<evidence type="ECO:0000256" key="13">
    <source>
        <dbReference type="PIRNR" id="PIRNR000517"/>
    </source>
</evidence>
<evidence type="ECO:0000313" key="18">
    <source>
        <dbReference type="Proteomes" id="UP000265120"/>
    </source>
</evidence>
<sequence length="506" mass="56006">MENRSYFVKTNGTSGNKTTSINALISGKPMGVVNGKNHAHGDGVGHVNPSPAKAMKGRRLRWTVKPSEMSINTVNPIRSIVDEMKLTPHPDKPMIALSIGDPTVFGNLPTDDAVLQAMKDAIDSHKYNGYAPSVGYATSRQAVANFYSCPKAPLEAEDVILTSGCSHAIDLVISVLCNAGDNILVPRPGFSLYKTLAVSMGIKVKFYDLLPEKEWEVDLKHMESLIDDRTSCLVVTNPSNPCGSVYSKEHLQKILRVASRHCVPILADEIYSDMVLPGCECPSMASLSSDVPILSCGGLAKRWLVPGWRMGWVLIHDRNDVFGPAIRQGLVKLSQRILGGCSIVQGALEGIFNNTPQSFYDNTISLLKVRELWCCDQVAALFLLHRVHLFFFFFFFFSLCPAEICYSGLSIVPGLRPVRTSGAMYLMVGINMDHFPDFQNDVDFTERMVTEQSVFCLPTSAFEYPNFFRIVLTVPEEMMVEACSRIREFCEGHYQPLGLDGNDLDQ</sequence>
<dbReference type="InterPro" id="IPR015422">
    <property type="entry name" value="PyrdxlP-dep_Trfase_small"/>
</dbReference>
<dbReference type="Gene3D" id="3.90.1150.10">
    <property type="entry name" value="Aspartate Aminotransferase, domain 1"/>
    <property type="match status" value="1"/>
</dbReference>
<dbReference type="Ensembl" id="ENSCSET00000000445.1">
    <property type="protein sequence ID" value="ENSCSEP00000000420.1"/>
    <property type="gene ID" value="ENSCSEG00000000303.1"/>
</dbReference>
<dbReference type="InterPro" id="IPR005957">
    <property type="entry name" value="Tyrosine_aminoTrfase"/>
</dbReference>
<dbReference type="GO" id="GO:0030170">
    <property type="term" value="F:pyridoxal phosphate binding"/>
    <property type="evidence" value="ECO:0007669"/>
    <property type="project" value="InterPro"/>
</dbReference>
<comment type="catalytic activity">
    <reaction evidence="12 13">
        <text>L-tyrosine + 2-oxoglutarate = 3-(4-hydroxyphenyl)pyruvate + L-glutamate</text>
        <dbReference type="Rhea" id="RHEA:15093"/>
        <dbReference type="ChEBI" id="CHEBI:16810"/>
        <dbReference type="ChEBI" id="CHEBI:29985"/>
        <dbReference type="ChEBI" id="CHEBI:36242"/>
        <dbReference type="ChEBI" id="CHEBI:58315"/>
        <dbReference type="EC" id="2.6.1.5"/>
    </reaction>
</comment>
<dbReference type="PIRSF" id="PIRSF000517">
    <property type="entry name" value="Tyr_transaminase"/>
    <property type="match status" value="1"/>
</dbReference>
<comment type="pathway">
    <text evidence="2 13">Amino-acid degradation; L-phenylalanine degradation; acetoacetate and fumarate from L-phenylalanine: step 2/6.</text>
</comment>
<name>A0A3P8UJG2_CYNSE</name>
<dbReference type="Gene3D" id="3.40.640.10">
    <property type="entry name" value="Type I PLP-dependent aspartate aminotransferase-like (Major domain)"/>
    <property type="match status" value="1"/>
</dbReference>
<feature type="domain" description="Aminotransferase class I/classII large" evidence="16">
    <location>
        <begin position="405"/>
        <end position="486"/>
    </location>
</feature>
<evidence type="ECO:0000256" key="7">
    <source>
        <dbReference type="ARBA" id="ARBA00022576"/>
    </source>
</evidence>
<dbReference type="Pfam" id="PF00155">
    <property type="entry name" value="Aminotran_1_2"/>
    <property type="match status" value="2"/>
</dbReference>
<keyword evidence="18" id="KW-1185">Reference proteome</keyword>
<dbReference type="Ensembl" id="ENSCSET00000000440.1">
    <property type="protein sequence ID" value="ENSCSEP00000000415.1"/>
    <property type="gene ID" value="ENSCSEG00000000303.1"/>
</dbReference>
<keyword evidence="8" id="KW-0808">Transferase</keyword>
<feature type="transmembrane region" description="Helical" evidence="15">
    <location>
        <begin position="389"/>
        <end position="409"/>
    </location>
</feature>
<dbReference type="EC" id="2.6.1.5" evidence="5 13"/>
<dbReference type="PROSITE" id="PS00105">
    <property type="entry name" value="AA_TRANSFER_CLASS_1"/>
    <property type="match status" value="1"/>
</dbReference>
<dbReference type="GO" id="GO:0006572">
    <property type="term" value="P:L-tyrosine catabolic process"/>
    <property type="evidence" value="ECO:0007669"/>
    <property type="project" value="UniProtKB-KW"/>
</dbReference>
<evidence type="ECO:0000256" key="8">
    <source>
        <dbReference type="ARBA" id="ARBA00022679"/>
    </source>
</evidence>
<comment type="subunit">
    <text evidence="4 13">Homodimer.</text>
</comment>
<comment type="cofactor">
    <cofactor evidence="1 13 14">
        <name>pyridoxal 5'-phosphate</name>
        <dbReference type="ChEBI" id="CHEBI:597326"/>
    </cofactor>
</comment>
<keyword evidence="10 13" id="KW-0663">Pyridoxal phosphate</keyword>
<evidence type="ECO:0000256" key="10">
    <source>
        <dbReference type="ARBA" id="ARBA00022898"/>
    </source>
</evidence>
<dbReference type="InterPro" id="IPR015421">
    <property type="entry name" value="PyrdxlP-dep_Trfase_major"/>
</dbReference>
<evidence type="ECO:0000256" key="4">
    <source>
        <dbReference type="ARBA" id="ARBA00011738"/>
    </source>
</evidence>
<dbReference type="STRING" id="244447.ENSCSEP00000000415"/>
<dbReference type="NCBIfam" id="TIGR01265">
    <property type="entry name" value="tyr_nico_aTase"/>
    <property type="match status" value="1"/>
</dbReference>
<keyword evidence="15" id="KW-0472">Membrane</keyword>
<comment type="similarity">
    <text evidence="3 13">Belongs to the class-I pyridoxal-phosphate-dependent aminotransferase family.</text>
</comment>
<dbReference type="InterPro" id="IPR015424">
    <property type="entry name" value="PyrdxlP-dep_Trfase"/>
</dbReference>
<evidence type="ECO:0000256" key="9">
    <source>
        <dbReference type="ARBA" id="ARBA00022878"/>
    </source>
</evidence>
<evidence type="ECO:0000256" key="12">
    <source>
        <dbReference type="ARBA" id="ARBA00047798"/>
    </source>
</evidence>
<evidence type="ECO:0000259" key="16">
    <source>
        <dbReference type="Pfam" id="PF00155"/>
    </source>
</evidence>
<reference evidence="17 18" key="1">
    <citation type="journal article" date="2014" name="Nat. Genet.">
        <title>Whole-genome sequence of a flatfish provides insights into ZW sex chromosome evolution and adaptation to a benthic lifestyle.</title>
        <authorList>
            <person name="Chen S."/>
            <person name="Zhang G."/>
            <person name="Shao C."/>
            <person name="Huang Q."/>
            <person name="Liu G."/>
            <person name="Zhang P."/>
            <person name="Song W."/>
            <person name="An N."/>
            <person name="Chalopin D."/>
            <person name="Volff J.N."/>
            <person name="Hong Y."/>
            <person name="Li Q."/>
            <person name="Sha Z."/>
            <person name="Zhou H."/>
            <person name="Xie M."/>
            <person name="Yu Q."/>
            <person name="Liu Y."/>
            <person name="Xiang H."/>
            <person name="Wang N."/>
            <person name="Wu K."/>
            <person name="Yang C."/>
            <person name="Zhou Q."/>
            <person name="Liao X."/>
            <person name="Yang L."/>
            <person name="Hu Q."/>
            <person name="Zhang J."/>
            <person name="Meng L."/>
            <person name="Jin L."/>
            <person name="Tian Y."/>
            <person name="Lian J."/>
            <person name="Yang J."/>
            <person name="Miao G."/>
            <person name="Liu S."/>
            <person name="Liang Z."/>
            <person name="Yan F."/>
            <person name="Li Y."/>
            <person name="Sun B."/>
            <person name="Zhang H."/>
            <person name="Zhang J."/>
            <person name="Zhu Y."/>
            <person name="Du M."/>
            <person name="Zhao Y."/>
            <person name="Schartl M."/>
            <person name="Tang Q."/>
            <person name="Wang J."/>
        </authorList>
    </citation>
    <scope>NUCLEOTIDE SEQUENCE</scope>
</reference>
<keyword evidence="7" id="KW-0032">Aminotransferase</keyword>
<dbReference type="GO" id="GO:0004838">
    <property type="term" value="F:L-tyrosine-2-oxoglutarate transaminase activity"/>
    <property type="evidence" value="ECO:0007669"/>
    <property type="project" value="UniProtKB-UniRule"/>
</dbReference>
<evidence type="ECO:0000256" key="6">
    <source>
        <dbReference type="ARBA" id="ARBA00015959"/>
    </source>
</evidence>
<organism evidence="17 18">
    <name type="scientific">Cynoglossus semilaevis</name>
    <name type="common">Tongue sole</name>
    <dbReference type="NCBI Taxonomy" id="244447"/>
    <lineage>
        <taxon>Eukaryota</taxon>
        <taxon>Metazoa</taxon>
        <taxon>Chordata</taxon>
        <taxon>Craniata</taxon>
        <taxon>Vertebrata</taxon>
        <taxon>Euteleostomi</taxon>
        <taxon>Actinopterygii</taxon>
        <taxon>Neopterygii</taxon>
        <taxon>Teleostei</taxon>
        <taxon>Neoteleostei</taxon>
        <taxon>Acanthomorphata</taxon>
        <taxon>Carangaria</taxon>
        <taxon>Pleuronectiformes</taxon>
        <taxon>Pleuronectoidei</taxon>
        <taxon>Cynoglossidae</taxon>
        <taxon>Cynoglossinae</taxon>
        <taxon>Cynoglossus</taxon>
    </lineage>
</organism>
<dbReference type="SUPFAM" id="SSF53383">
    <property type="entry name" value="PLP-dependent transferases"/>
    <property type="match status" value="1"/>
</dbReference>
<dbReference type="FunFam" id="3.40.640.10:FF:000048">
    <property type="entry name" value="tyrosine aminotransferase"/>
    <property type="match status" value="1"/>
</dbReference>
<dbReference type="NCBIfam" id="TIGR01264">
    <property type="entry name" value="tyr_amTase_E"/>
    <property type="match status" value="1"/>
</dbReference>
<evidence type="ECO:0000256" key="5">
    <source>
        <dbReference type="ARBA" id="ARBA00012749"/>
    </source>
</evidence>
<protein>
    <recommendedName>
        <fullName evidence="6 13">Tyrosine aminotransferase</fullName>
        <shortName evidence="13">TAT</shortName>
        <ecNumber evidence="5 13">2.6.1.5</ecNumber>
    </recommendedName>
</protein>
<dbReference type="UniPathway" id="UPA00139">
    <property type="reaction ID" value="UER00338"/>
</dbReference>
<keyword evidence="11" id="KW-0585">Phenylalanine catabolism</keyword>
<feature type="domain" description="Aminotransferase class I/classII large" evidence="16">
    <location>
        <begin position="93"/>
        <end position="360"/>
    </location>
</feature>
<evidence type="ECO:0000256" key="2">
    <source>
        <dbReference type="ARBA" id="ARBA00005203"/>
    </source>
</evidence>
<dbReference type="PANTHER" id="PTHR45744">
    <property type="entry name" value="TYROSINE AMINOTRANSFERASE"/>
    <property type="match status" value="1"/>
</dbReference>
<evidence type="ECO:0000256" key="11">
    <source>
        <dbReference type="ARBA" id="ARBA00023232"/>
    </source>
</evidence>
<accession>A0A3P8UJG2</accession>
<evidence type="ECO:0000256" key="14">
    <source>
        <dbReference type="PIRSR" id="PIRSR000517-1"/>
    </source>
</evidence>
<proteinExistence type="inferred from homology"/>
<dbReference type="InterPro" id="IPR004838">
    <property type="entry name" value="NHTrfase_class1_PyrdxlP-BS"/>
</dbReference>
<dbReference type="AlphaFoldDB" id="A0A3P8UJG2"/>
<evidence type="ECO:0000256" key="1">
    <source>
        <dbReference type="ARBA" id="ARBA00001933"/>
    </source>
</evidence>
<dbReference type="GO" id="GO:0006559">
    <property type="term" value="P:L-phenylalanine catabolic process"/>
    <property type="evidence" value="ECO:0007669"/>
    <property type="project" value="UniProtKB-UniRule"/>
</dbReference>
<evidence type="ECO:0000256" key="3">
    <source>
        <dbReference type="ARBA" id="ARBA00007441"/>
    </source>
</evidence>
<keyword evidence="15" id="KW-0812">Transmembrane</keyword>
<feature type="modified residue" description="N6-(pyridoxal phosphate)lysine" evidence="14">
    <location>
        <position position="301"/>
    </location>
</feature>
<dbReference type="PANTHER" id="PTHR45744:SF2">
    <property type="entry name" value="TYROSINE AMINOTRANSFERASE"/>
    <property type="match status" value="1"/>
</dbReference>
<keyword evidence="9" id="KW-0828">Tyrosine catabolism</keyword>
<keyword evidence="15" id="KW-1133">Transmembrane helix</keyword>
<dbReference type="Proteomes" id="UP000265120">
    <property type="component" value="Chromosome 6"/>
</dbReference>
<evidence type="ECO:0000313" key="17">
    <source>
        <dbReference type="Ensembl" id="ENSCSEP00000000420.1"/>
    </source>
</evidence>
<reference evidence="17" key="2">
    <citation type="submission" date="2025-05" db="UniProtKB">
        <authorList>
            <consortium name="Ensembl"/>
        </authorList>
    </citation>
    <scope>IDENTIFICATION</scope>
</reference>